<keyword evidence="3 8" id="KW-0575">Peroxidase</keyword>
<evidence type="ECO:0000313" key="15">
    <source>
        <dbReference type="Proteomes" id="UP000031838"/>
    </source>
</evidence>
<protein>
    <recommendedName>
        <fullName evidence="8">Catalase-related peroxidase</fullName>
        <ecNumber evidence="8">1.11.1.-</ecNumber>
    </recommendedName>
</protein>
<keyword evidence="4 8" id="KW-0349">Heme</keyword>
<keyword evidence="15" id="KW-1185">Reference proteome</keyword>
<dbReference type="InterPro" id="IPR018028">
    <property type="entry name" value="Catalase"/>
</dbReference>
<dbReference type="GO" id="GO:0042542">
    <property type="term" value="P:response to hydrogen peroxide"/>
    <property type="evidence" value="ECO:0007669"/>
    <property type="project" value="TreeGrafter"/>
</dbReference>
<evidence type="ECO:0000259" key="13">
    <source>
        <dbReference type="SMART" id="SM01060"/>
    </source>
</evidence>
<keyword evidence="12" id="KW-0812">Transmembrane</keyword>
<sequence length="379" mass="41921">MGRAPAPSMTTDNPPDRPRRAPAVSCRPSAPRPRGRSLAWRWAIVLGAPAALVALFAWCGGWLSSRLTAPRLVDAFEATTTAHPGFRRNHAKGICVTGHFDSNGSGALLSRASVFVRGRYPLVGRLSMPGGDPGEADAAGMVRSFALRIALPHDADWRLAMNSVPIFAVRTPQALYEQLAADARDPRTGRADPARMRAFLERHPEARAFHDYVAAHPSSSRYDNATYYGISTFRTTDEHGVRRFVRWAAVPDAPYRPIDPSAQRDPDFLSYDLMMRLAEGPLRWHLVFEVAMPGDPIDDSTRQWARSPRRLRIDTGVVVIEHAQAQIDGPCRDIVFDPTILPDGIAPSRDPLLAARSSAYRVSFDRRTQEEAAARRHAH</sequence>
<comment type="function">
    <text evidence="8">Has an organic peroxide-dependent peroxidase activity.</text>
</comment>
<evidence type="ECO:0000256" key="8">
    <source>
        <dbReference type="PIRNR" id="PIRNR000296"/>
    </source>
</evidence>
<keyword evidence="12" id="KW-0472">Membrane</keyword>
<evidence type="ECO:0000256" key="10">
    <source>
        <dbReference type="PIRSR" id="PIRSR000296-2"/>
    </source>
</evidence>
<dbReference type="Proteomes" id="UP000031838">
    <property type="component" value="Chromosome 2"/>
</dbReference>
<dbReference type="PROSITE" id="PS51402">
    <property type="entry name" value="CATALASE_3"/>
    <property type="match status" value="1"/>
</dbReference>
<evidence type="ECO:0000256" key="9">
    <source>
        <dbReference type="PIRSR" id="PIRSR000296-1"/>
    </source>
</evidence>
<dbReference type="GO" id="GO:0004096">
    <property type="term" value="F:catalase activity"/>
    <property type="evidence" value="ECO:0007669"/>
    <property type="project" value="InterPro"/>
</dbReference>
<dbReference type="InterPro" id="IPR011614">
    <property type="entry name" value="Catalase_core"/>
</dbReference>
<dbReference type="Gene3D" id="1.20.1280.120">
    <property type="match status" value="1"/>
</dbReference>
<dbReference type="PIRSF" id="PIRSF000296">
    <property type="entry name" value="SrpA"/>
    <property type="match status" value="1"/>
</dbReference>
<dbReference type="GO" id="GO:0005737">
    <property type="term" value="C:cytoplasm"/>
    <property type="evidence" value="ECO:0007669"/>
    <property type="project" value="TreeGrafter"/>
</dbReference>
<reference evidence="15" key="1">
    <citation type="submission" date="2011-03" db="EMBL/GenBank/DDBJ databases">
        <authorList>
            <person name="Voget S."/>
            <person name="Streit W.R."/>
            <person name="Jaeger K.E."/>
            <person name="Daniel R."/>
        </authorList>
    </citation>
    <scope>NUCLEOTIDE SEQUENCE [LARGE SCALE GENOMIC DNA]</scope>
    <source>
        <strain evidence="15">PG1</strain>
    </source>
</reference>
<dbReference type="PANTHER" id="PTHR11465">
    <property type="entry name" value="CATALASE"/>
    <property type="match status" value="1"/>
</dbReference>
<comment type="cofactor">
    <cofactor evidence="8">
        <name>heme</name>
        <dbReference type="ChEBI" id="CHEBI:30413"/>
    </cofactor>
</comment>
<evidence type="ECO:0000256" key="5">
    <source>
        <dbReference type="ARBA" id="ARBA00022723"/>
    </source>
</evidence>
<dbReference type="GO" id="GO:0042744">
    <property type="term" value="P:hydrogen peroxide catabolic process"/>
    <property type="evidence" value="ECO:0007669"/>
    <property type="project" value="TreeGrafter"/>
</dbReference>
<evidence type="ECO:0000256" key="12">
    <source>
        <dbReference type="SAM" id="Phobius"/>
    </source>
</evidence>
<evidence type="ECO:0000256" key="7">
    <source>
        <dbReference type="ARBA" id="ARBA00023004"/>
    </source>
</evidence>
<feature type="transmembrane region" description="Helical" evidence="12">
    <location>
        <begin position="42"/>
        <end position="63"/>
    </location>
</feature>
<dbReference type="InterPro" id="IPR024168">
    <property type="entry name" value="Catalase_SrpA-type_pred"/>
</dbReference>
<dbReference type="SMART" id="SM01060">
    <property type="entry name" value="Catalase"/>
    <property type="match status" value="1"/>
</dbReference>
<dbReference type="KEGG" id="bgp:BGL_2c03030"/>
<name>A0A0B6S200_BURPL</name>
<evidence type="ECO:0000313" key="14">
    <source>
        <dbReference type="EMBL" id="AJK48399.1"/>
    </source>
</evidence>
<dbReference type="EMBL" id="CP002581">
    <property type="protein sequence ID" value="AJK48399.1"/>
    <property type="molecule type" value="Genomic_DNA"/>
</dbReference>
<comment type="similarity">
    <text evidence="2 8">Belongs to the catalase family.</text>
</comment>
<keyword evidence="5 8" id="KW-0479">Metal-binding</keyword>
<gene>
    <name evidence="14" type="ORF">BGL_2c03030</name>
</gene>
<dbReference type="GO" id="GO:0046872">
    <property type="term" value="F:metal ion binding"/>
    <property type="evidence" value="ECO:0007669"/>
    <property type="project" value="UniProtKB-KW"/>
</dbReference>
<dbReference type="Pfam" id="PF00199">
    <property type="entry name" value="Catalase"/>
    <property type="match status" value="1"/>
</dbReference>
<evidence type="ECO:0000256" key="2">
    <source>
        <dbReference type="ARBA" id="ARBA00005329"/>
    </source>
</evidence>
<evidence type="ECO:0000256" key="6">
    <source>
        <dbReference type="ARBA" id="ARBA00023002"/>
    </source>
</evidence>
<evidence type="ECO:0000256" key="4">
    <source>
        <dbReference type="ARBA" id="ARBA00022617"/>
    </source>
</evidence>
<feature type="domain" description="Catalase core" evidence="13">
    <location>
        <begin position="43"/>
        <end position="379"/>
    </location>
</feature>
<evidence type="ECO:0000256" key="1">
    <source>
        <dbReference type="ARBA" id="ARBA00002974"/>
    </source>
</evidence>
<evidence type="ECO:0000256" key="3">
    <source>
        <dbReference type="ARBA" id="ARBA00022559"/>
    </source>
</evidence>
<dbReference type="InterPro" id="IPR020835">
    <property type="entry name" value="Catalase_sf"/>
</dbReference>
<feature type="active site" evidence="9">
    <location>
        <position position="90"/>
    </location>
</feature>
<reference evidence="14 15" key="2">
    <citation type="journal article" date="2016" name="Appl. Microbiol. Biotechnol.">
        <title>Mutations improving production and secretion of extracellular lipase by Burkholderia glumae PG1.</title>
        <authorList>
            <person name="Knapp A."/>
            <person name="Voget S."/>
            <person name="Gao R."/>
            <person name="Zaburannyi N."/>
            <person name="Krysciak D."/>
            <person name="Breuer M."/>
            <person name="Hauer B."/>
            <person name="Streit W.R."/>
            <person name="Muller R."/>
            <person name="Daniel R."/>
            <person name="Jaeger K.E."/>
        </authorList>
    </citation>
    <scope>NUCLEOTIDE SEQUENCE [LARGE SCALE GENOMIC DNA]</scope>
    <source>
        <strain evidence="14 15">PG1</strain>
    </source>
</reference>
<dbReference type="PANTHER" id="PTHR11465:SF9">
    <property type="entry name" value="CATALASE"/>
    <property type="match status" value="1"/>
</dbReference>
<dbReference type="AlphaFoldDB" id="A0A0B6S200"/>
<proteinExistence type="inferred from homology"/>
<keyword evidence="6 8" id="KW-0560">Oxidoreductase</keyword>
<dbReference type="EC" id="1.11.1.-" evidence="8"/>
<feature type="binding site" description="axial binding residue" evidence="10">
    <location>
        <position position="360"/>
    </location>
    <ligand>
        <name>heme</name>
        <dbReference type="ChEBI" id="CHEBI:30413"/>
    </ligand>
    <ligandPart>
        <name>Fe</name>
        <dbReference type="ChEBI" id="CHEBI:18248"/>
    </ligandPart>
</feature>
<dbReference type="SUPFAM" id="SSF56634">
    <property type="entry name" value="Heme-dependent catalase-like"/>
    <property type="match status" value="1"/>
</dbReference>
<evidence type="ECO:0000256" key="11">
    <source>
        <dbReference type="SAM" id="MobiDB-lite"/>
    </source>
</evidence>
<comment type="function">
    <text evidence="1">Decomposes hydrogen peroxide into water and oxygen; serves to protect cells from the toxic effects of hydrogen peroxide.</text>
</comment>
<keyword evidence="12" id="KW-1133">Transmembrane helix</keyword>
<dbReference type="Gene3D" id="2.40.180.10">
    <property type="entry name" value="Catalase core domain"/>
    <property type="match status" value="1"/>
</dbReference>
<dbReference type="HOGENOM" id="CLU_045961_1_0_4"/>
<organism evidence="14 15">
    <name type="scientific">Burkholderia plantarii</name>
    <dbReference type="NCBI Taxonomy" id="41899"/>
    <lineage>
        <taxon>Bacteria</taxon>
        <taxon>Pseudomonadati</taxon>
        <taxon>Pseudomonadota</taxon>
        <taxon>Betaproteobacteria</taxon>
        <taxon>Burkholderiales</taxon>
        <taxon>Burkholderiaceae</taxon>
        <taxon>Burkholderia</taxon>
    </lineage>
</organism>
<feature type="region of interest" description="Disordered" evidence="11">
    <location>
        <begin position="1"/>
        <end position="34"/>
    </location>
</feature>
<dbReference type="CDD" id="cd08153">
    <property type="entry name" value="srpA_like"/>
    <property type="match status" value="1"/>
</dbReference>
<accession>A0A0B6S200</accession>
<keyword evidence="7 8" id="KW-0408">Iron</keyword>
<dbReference type="GO" id="GO:0020037">
    <property type="term" value="F:heme binding"/>
    <property type="evidence" value="ECO:0007669"/>
    <property type="project" value="InterPro"/>
</dbReference>